<dbReference type="Pfam" id="PF01520">
    <property type="entry name" value="Amidase_3"/>
    <property type="match status" value="1"/>
</dbReference>
<gene>
    <name evidence="3" type="ORF">METZ01_LOCUS11141</name>
</gene>
<keyword evidence="1" id="KW-0378">Hydrolase</keyword>
<dbReference type="PANTHER" id="PTHR30404">
    <property type="entry name" value="N-ACETYLMURAMOYL-L-ALANINE AMIDASE"/>
    <property type="match status" value="1"/>
</dbReference>
<dbReference type="GO" id="GO:0030288">
    <property type="term" value="C:outer membrane-bounded periplasmic space"/>
    <property type="evidence" value="ECO:0007669"/>
    <property type="project" value="TreeGrafter"/>
</dbReference>
<dbReference type="SUPFAM" id="SSF53187">
    <property type="entry name" value="Zn-dependent exopeptidases"/>
    <property type="match status" value="1"/>
</dbReference>
<feature type="domain" description="MurNAc-LAA" evidence="2">
    <location>
        <begin position="325"/>
        <end position="479"/>
    </location>
</feature>
<dbReference type="GO" id="GO:0009253">
    <property type="term" value="P:peptidoglycan catabolic process"/>
    <property type="evidence" value="ECO:0007669"/>
    <property type="project" value="InterPro"/>
</dbReference>
<evidence type="ECO:0000313" key="3">
    <source>
        <dbReference type="EMBL" id="SUZ58287.1"/>
    </source>
</evidence>
<dbReference type="InterPro" id="IPR050695">
    <property type="entry name" value="N-acetylmuramoyl_amidase_3"/>
</dbReference>
<reference evidence="3" key="1">
    <citation type="submission" date="2018-05" db="EMBL/GenBank/DDBJ databases">
        <authorList>
            <person name="Lanie J.A."/>
            <person name="Ng W.-L."/>
            <person name="Kazmierczak K.M."/>
            <person name="Andrzejewski T.M."/>
            <person name="Davidsen T.M."/>
            <person name="Wayne K.J."/>
            <person name="Tettelin H."/>
            <person name="Glass J.I."/>
            <person name="Rusch D."/>
            <person name="Podicherti R."/>
            <person name="Tsui H.-C.T."/>
            <person name="Winkler M.E."/>
        </authorList>
    </citation>
    <scope>NUCLEOTIDE SEQUENCE</scope>
</reference>
<dbReference type="InterPro" id="IPR002508">
    <property type="entry name" value="MurNAc-LAA_cat"/>
</dbReference>
<proteinExistence type="predicted"/>
<sequence>MTISRLIYILILFSTILFADIKVLNQSTSKDFIIKTLKGEKKIYISTRDLVAALSSRLYENLDRKKLVLYISGKRIKITAGTSFLVIDDVPYQMIDIVQEYNGDFYLPAENFFEILRKTAVPGLSFNNRKEILNIDIVSYSIKSLKIEQKSNGTIVRINTQKSFSDRDISSFINKHGWFYITIVGGIVDTSVLNKTITSGIIHRIESDQINETAQIALKLRSNVISHEWYQNHDPNEIVITLRTALDNNLNRIKKAKERWKLDTIVLDAGHGGKDPGTTGKYGTKEKDIVLDITKRVGRLLEKNTGIKVVYTRTEDIWIPLWKRNKIANEAGGKVFVSIHINSNPNRKVKGFDTYFFSSAYSAEAIEVAARENSVIEFEEKKINYEKLSMERKITATMASSMFLKESEGLAAIIQEELDKILNTPNRGVKQAGFYVLSGASMPCVLIEGGFVSNPSEEKNLKSPAYRKKLAKGIYKAILKFKSSREKLLVEE</sequence>
<name>A0A381NUZ6_9ZZZZ</name>
<dbReference type="SMART" id="SM00646">
    <property type="entry name" value="Ami_3"/>
    <property type="match status" value="1"/>
</dbReference>
<organism evidence="3">
    <name type="scientific">marine metagenome</name>
    <dbReference type="NCBI Taxonomy" id="408172"/>
    <lineage>
        <taxon>unclassified sequences</taxon>
        <taxon>metagenomes</taxon>
        <taxon>ecological metagenomes</taxon>
    </lineage>
</organism>
<dbReference type="PANTHER" id="PTHR30404:SF0">
    <property type="entry name" value="N-ACETYLMURAMOYL-L-ALANINE AMIDASE AMIC"/>
    <property type="match status" value="1"/>
</dbReference>
<dbReference type="GO" id="GO:0008745">
    <property type="term" value="F:N-acetylmuramoyl-L-alanine amidase activity"/>
    <property type="evidence" value="ECO:0007669"/>
    <property type="project" value="InterPro"/>
</dbReference>
<accession>A0A381NUZ6</accession>
<evidence type="ECO:0000256" key="1">
    <source>
        <dbReference type="ARBA" id="ARBA00022801"/>
    </source>
</evidence>
<dbReference type="FunFam" id="3.40.630.40:FF:000005">
    <property type="entry name" value="N-acetylmuramoyl-L-alanine amidase (AmiA)"/>
    <property type="match status" value="1"/>
</dbReference>
<protein>
    <recommendedName>
        <fullName evidence="2">MurNAc-LAA domain-containing protein</fullName>
    </recommendedName>
</protein>
<evidence type="ECO:0000259" key="2">
    <source>
        <dbReference type="SMART" id="SM00646"/>
    </source>
</evidence>
<dbReference type="CDD" id="cd02696">
    <property type="entry name" value="MurNAc-LAA"/>
    <property type="match status" value="1"/>
</dbReference>
<dbReference type="Gene3D" id="3.40.630.40">
    <property type="entry name" value="Zn-dependent exopeptidases"/>
    <property type="match status" value="1"/>
</dbReference>
<dbReference type="AlphaFoldDB" id="A0A381NUZ6"/>
<dbReference type="EMBL" id="UINC01000610">
    <property type="protein sequence ID" value="SUZ58287.1"/>
    <property type="molecule type" value="Genomic_DNA"/>
</dbReference>